<dbReference type="InterPro" id="IPR021257">
    <property type="entry name" value="DUF2809"/>
</dbReference>
<protein>
    <submittedName>
        <fullName evidence="2">DUF2809 domain-containing protein</fullName>
    </submittedName>
</protein>
<dbReference type="Proteomes" id="UP001610861">
    <property type="component" value="Unassembled WGS sequence"/>
</dbReference>
<proteinExistence type="predicted"/>
<evidence type="ECO:0000256" key="1">
    <source>
        <dbReference type="SAM" id="Phobius"/>
    </source>
</evidence>
<accession>A0ABW7QGR8</accession>
<keyword evidence="1" id="KW-0472">Membrane</keyword>
<sequence>MRRHARRLWASGLLALTLGAGLVVHLLLPDSQITDIAGDALYTVAVYLAVVIVAPRLAPLVVAAIALVWCLGVELFQLTGLPGEWAAAFPPIVLVFGTVFDARDLFVYAVTVALALGIDAVVTGRSRRLAGSGTIG</sequence>
<evidence type="ECO:0000313" key="3">
    <source>
        <dbReference type="Proteomes" id="UP001610861"/>
    </source>
</evidence>
<dbReference type="Pfam" id="PF10990">
    <property type="entry name" value="DUF2809"/>
    <property type="match status" value="1"/>
</dbReference>
<dbReference type="RefSeq" id="WP_397557955.1">
    <property type="nucleotide sequence ID" value="NZ_JBIQWL010000010.1"/>
</dbReference>
<organism evidence="2 3">
    <name type="scientific">Microbacterium alkaliflavum</name>
    <dbReference type="NCBI Taxonomy" id="3248839"/>
    <lineage>
        <taxon>Bacteria</taxon>
        <taxon>Bacillati</taxon>
        <taxon>Actinomycetota</taxon>
        <taxon>Actinomycetes</taxon>
        <taxon>Micrococcales</taxon>
        <taxon>Microbacteriaceae</taxon>
        <taxon>Microbacterium</taxon>
    </lineage>
</organism>
<feature type="transmembrane region" description="Helical" evidence="1">
    <location>
        <begin position="105"/>
        <end position="122"/>
    </location>
</feature>
<feature type="transmembrane region" description="Helical" evidence="1">
    <location>
        <begin position="81"/>
        <end position="99"/>
    </location>
</feature>
<gene>
    <name evidence="2" type="ORF">ACH3VR_19305</name>
</gene>
<comment type="caution">
    <text evidence="2">The sequence shown here is derived from an EMBL/GenBank/DDBJ whole genome shotgun (WGS) entry which is preliminary data.</text>
</comment>
<reference evidence="2 3" key="1">
    <citation type="submission" date="2024-09" db="EMBL/GenBank/DDBJ databases">
        <authorList>
            <person name="Pan X."/>
        </authorList>
    </citation>
    <scope>NUCLEOTIDE SEQUENCE [LARGE SCALE GENOMIC DNA]</scope>
    <source>
        <strain evidence="2 3">B2969</strain>
    </source>
</reference>
<keyword evidence="3" id="KW-1185">Reference proteome</keyword>
<keyword evidence="1" id="KW-1133">Transmembrane helix</keyword>
<feature type="transmembrane region" description="Helical" evidence="1">
    <location>
        <begin position="45"/>
        <end position="69"/>
    </location>
</feature>
<dbReference type="EMBL" id="JBIQWL010000010">
    <property type="protein sequence ID" value="MFH8252524.1"/>
    <property type="molecule type" value="Genomic_DNA"/>
</dbReference>
<evidence type="ECO:0000313" key="2">
    <source>
        <dbReference type="EMBL" id="MFH8252524.1"/>
    </source>
</evidence>
<keyword evidence="1" id="KW-0812">Transmembrane</keyword>
<name>A0ABW7QGR8_9MICO</name>